<proteinExistence type="predicted"/>
<keyword evidence="3" id="KW-1185">Reference proteome</keyword>
<keyword evidence="1" id="KW-0472">Membrane</keyword>
<name>A0A9D3NLY4_9TELE</name>
<keyword evidence="1" id="KW-0812">Transmembrane</keyword>
<evidence type="ECO:0000256" key="1">
    <source>
        <dbReference type="SAM" id="Phobius"/>
    </source>
</evidence>
<sequence length="72" mass="8088">MGSCFLSPASVWTLKHFLHITCFVVQGRPALPEMMYKSWGSERRSSFLMDTAAGSHHLLFLLLLLFLSGLCV</sequence>
<dbReference type="EMBL" id="JAHKSW010000013">
    <property type="protein sequence ID" value="KAG7324774.1"/>
    <property type="molecule type" value="Genomic_DNA"/>
</dbReference>
<gene>
    <name evidence="2" type="ORF">KOW79_011090</name>
</gene>
<reference evidence="2 3" key="1">
    <citation type="submission" date="2021-06" db="EMBL/GenBank/DDBJ databases">
        <title>Chromosome-level genome assembly of the red-tail catfish (Hemibagrus wyckioides).</title>
        <authorList>
            <person name="Shao F."/>
        </authorList>
    </citation>
    <scope>NUCLEOTIDE SEQUENCE [LARGE SCALE GENOMIC DNA]</scope>
    <source>
        <strain evidence="2">EC202008001</strain>
        <tissue evidence="2">Blood</tissue>
    </source>
</reference>
<evidence type="ECO:0000313" key="2">
    <source>
        <dbReference type="EMBL" id="KAG7324774.1"/>
    </source>
</evidence>
<feature type="transmembrane region" description="Helical" evidence="1">
    <location>
        <begin position="47"/>
        <end position="67"/>
    </location>
</feature>
<accession>A0A9D3NLY4</accession>
<keyword evidence="1" id="KW-1133">Transmembrane helix</keyword>
<comment type="caution">
    <text evidence="2">The sequence shown here is derived from an EMBL/GenBank/DDBJ whole genome shotgun (WGS) entry which is preliminary data.</text>
</comment>
<evidence type="ECO:0000313" key="3">
    <source>
        <dbReference type="Proteomes" id="UP000824219"/>
    </source>
</evidence>
<dbReference type="AlphaFoldDB" id="A0A9D3NLY4"/>
<organism evidence="2 3">
    <name type="scientific">Hemibagrus wyckioides</name>
    <dbReference type="NCBI Taxonomy" id="337641"/>
    <lineage>
        <taxon>Eukaryota</taxon>
        <taxon>Metazoa</taxon>
        <taxon>Chordata</taxon>
        <taxon>Craniata</taxon>
        <taxon>Vertebrata</taxon>
        <taxon>Euteleostomi</taxon>
        <taxon>Actinopterygii</taxon>
        <taxon>Neopterygii</taxon>
        <taxon>Teleostei</taxon>
        <taxon>Ostariophysi</taxon>
        <taxon>Siluriformes</taxon>
        <taxon>Bagridae</taxon>
        <taxon>Hemibagrus</taxon>
    </lineage>
</organism>
<dbReference type="Proteomes" id="UP000824219">
    <property type="component" value="Linkage Group LG13"/>
</dbReference>
<protein>
    <submittedName>
        <fullName evidence="2">Uncharacterized protein</fullName>
    </submittedName>
</protein>